<organism evidence="2 3">
    <name type="scientific">Mytilus coruscus</name>
    <name type="common">Sea mussel</name>
    <dbReference type="NCBI Taxonomy" id="42192"/>
    <lineage>
        <taxon>Eukaryota</taxon>
        <taxon>Metazoa</taxon>
        <taxon>Spiralia</taxon>
        <taxon>Lophotrochozoa</taxon>
        <taxon>Mollusca</taxon>
        <taxon>Bivalvia</taxon>
        <taxon>Autobranchia</taxon>
        <taxon>Pteriomorphia</taxon>
        <taxon>Mytilida</taxon>
        <taxon>Mytiloidea</taxon>
        <taxon>Mytilidae</taxon>
        <taxon>Mytilinae</taxon>
        <taxon>Mytilus</taxon>
    </lineage>
</organism>
<dbReference type="Proteomes" id="UP000507470">
    <property type="component" value="Unassembled WGS sequence"/>
</dbReference>
<keyword evidence="3" id="KW-1185">Reference proteome</keyword>
<feature type="coiled-coil region" evidence="1">
    <location>
        <begin position="215"/>
        <end position="289"/>
    </location>
</feature>
<gene>
    <name evidence="2" type="ORF">MCOR_16051</name>
</gene>
<name>A0A6J8B7W9_MYTCO</name>
<evidence type="ECO:0000256" key="1">
    <source>
        <dbReference type="SAM" id="Coils"/>
    </source>
</evidence>
<reference evidence="2 3" key="1">
    <citation type="submission" date="2020-06" db="EMBL/GenBank/DDBJ databases">
        <authorList>
            <person name="Li R."/>
            <person name="Bekaert M."/>
        </authorList>
    </citation>
    <scope>NUCLEOTIDE SEQUENCE [LARGE SCALE GENOMIC DNA]</scope>
    <source>
        <strain evidence="3">wild</strain>
    </source>
</reference>
<evidence type="ECO:0000313" key="3">
    <source>
        <dbReference type="Proteomes" id="UP000507470"/>
    </source>
</evidence>
<keyword evidence="1" id="KW-0175">Coiled coil</keyword>
<dbReference type="EMBL" id="CACVKT020002820">
    <property type="protein sequence ID" value="CAC5380058.1"/>
    <property type="molecule type" value="Genomic_DNA"/>
</dbReference>
<protein>
    <submittedName>
        <fullName evidence="2">Uncharacterized protein</fullName>
    </submittedName>
</protein>
<evidence type="ECO:0000313" key="2">
    <source>
        <dbReference type="EMBL" id="CAC5380058.1"/>
    </source>
</evidence>
<sequence length="420" mass="48712">MTEGNKHRDIQREVSRIGDTFQLSLIKKSYSSCIDSLQKSANETLDDRNKAISLSKINLLYELNFRKSMSLEECYEEYLGMIPRELHPNYNLGFSGRQAFVDSILSAKSGIPILIVNSSFGRDILLFDLAAKCEQEKVISQLISLDNILSKNYKQILDEQNNNILTLSKYLPHIMELVDSSRERGLILSICSLLFSSSSIRNYLGIAENVTNSISHDINRLLSEMDDENESLKEKSREHFNDIVKQNEERIKDAENTLCTKRRLHPQQIEDLDEEIKKRKMRHDMLTKNKERKIQAIASRKLKEWKGKIQRQFGKGKGAYRINREAEKEVFAAIQEHLVAHDRRKGNPETGYIEGRITCKQLTKIANNWLRKNGHKVIKSQETCDHGGKQGTREHIKQHSTEEVIYGHDKNLRKYFLRHI</sequence>
<dbReference type="AlphaFoldDB" id="A0A6J8B7W9"/>
<accession>A0A6J8B7W9</accession>
<proteinExistence type="predicted"/>